<proteinExistence type="predicted"/>
<evidence type="ECO:0000256" key="2">
    <source>
        <dbReference type="SAM" id="SignalP"/>
    </source>
</evidence>
<reference evidence="3 4" key="1">
    <citation type="submission" date="2021-02" db="EMBL/GenBank/DDBJ databases">
        <title>Genome assembly of Pseudopithomyces chartarum.</title>
        <authorList>
            <person name="Jauregui R."/>
            <person name="Singh J."/>
            <person name="Voisey C."/>
        </authorList>
    </citation>
    <scope>NUCLEOTIDE SEQUENCE [LARGE SCALE GENOMIC DNA]</scope>
    <source>
        <strain evidence="3 4">AGR01</strain>
    </source>
</reference>
<feature type="region of interest" description="Disordered" evidence="1">
    <location>
        <begin position="57"/>
        <end position="173"/>
    </location>
</feature>
<feature type="chain" id="PRO_5042957709" evidence="2">
    <location>
        <begin position="19"/>
        <end position="173"/>
    </location>
</feature>
<feature type="signal peptide" evidence="2">
    <location>
        <begin position="1"/>
        <end position="18"/>
    </location>
</feature>
<feature type="compositionally biased region" description="Polar residues" evidence="1">
    <location>
        <begin position="57"/>
        <end position="69"/>
    </location>
</feature>
<dbReference type="AlphaFoldDB" id="A0AAN6LS36"/>
<keyword evidence="2" id="KW-0732">Signal</keyword>
<dbReference type="EMBL" id="WVTA01000017">
    <property type="protein sequence ID" value="KAK3201031.1"/>
    <property type="molecule type" value="Genomic_DNA"/>
</dbReference>
<name>A0AAN6LS36_9PLEO</name>
<protein>
    <submittedName>
        <fullName evidence="3">Uncharacterized protein</fullName>
    </submittedName>
</protein>
<accession>A0AAN6LS36</accession>
<gene>
    <name evidence="3" type="ORF">GRF29_213g711795</name>
</gene>
<evidence type="ECO:0000313" key="3">
    <source>
        <dbReference type="EMBL" id="KAK3201031.1"/>
    </source>
</evidence>
<organism evidence="3 4">
    <name type="scientific">Pseudopithomyces chartarum</name>
    <dbReference type="NCBI Taxonomy" id="1892770"/>
    <lineage>
        <taxon>Eukaryota</taxon>
        <taxon>Fungi</taxon>
        <taxon>Dikarya</taxon>
        <taxon>Ascomycota</taxon>
        <taxon>Pezizomycotina</taxon>
        <taxon>Dothideomycetes</taxon>
        <taxon>Pleosporomycetidae</taxon>
        <taxon>Pleosporales</taxon>
        <taxon>Massarineae</taxon>
        <taxon>Didymosphaeriaceae</taxon>
        <taxon>Pseudopithomyces</taxon>
    </lineage>
</organism>
<evidence type="ECO:0000313" key="4">
    <source>
        <dbReference type="Proteomes" id="UP001280581"/>
    </source>
</evidence>
<comment type="caution">
    <text evidence="3">The sequence shown here is derived from an EMBL/GenBank/DDBJ whole genome shotgun (WGS) entry which is preliminary data.</text>
</comment>
<evidence type="ECO:0000256" key="1">
    <source>
        <dbReference type="SAM" id="MobiDB-lite"/>
    </source>
</evidence>
<sequence>MHARFIISIASLITSVVGAPILTAPSSEVYTLLALRDTHAQAIAATLEDFKREILQQSDASVPRSSSTEDAIDTGDVKGLLSTGPIDTSLGPANDEPNSSTKLSRNQDISVTRIEQRKSRNQNVWSSWQKRDPRDQNVGASWQKRDPRDQNVGASWQKRDSYIERSTVIEDGE</sequence>
<feature type="compositionally biased region" description="Polar residues" evidence="1">
    <location>
        <begin position="96"/>
        <end position="110"/>
    </location>
</feature>
<dbReference type="Proteomes" id="UP001280581">
    <property type="component" value="Unassembled WGS sequence"/>
</dbReference>
<keyword evidence="4" id="KW-1185">Reference proteome</keyword>